<dbReference type="EMBL" id="JAMTCP010000003">
    <property type="protein sequence ID" value="MCP2257262.1"/>
    <property type="molecule type" value="Genomic_DNA"/>
</dbReference>
<proteinExistence type="predicted"/>
<dbReference type="Proteomes" id="UP001205311">
    <property type="component" value="Unassembled WGS sequence"/>
</dbReference>
<evidence type="ECO:0000313" key="1">
    <source>
        <dbReference type="EMBL" id="MCP2257262.1"/>
    </source>
</evidence>
<gene>
    <name evidence="1" type="ORF">LX15_000947</name>
</gene>
<comment type="caution">
    <text evidence="1">The sequence shown here is derived from an EMBL/GenBank/DDBJ whole genome shotgun (WGS) entry which is preliminary data.</text>
</comment>
<organism evidence="1 2">
    <name type="scientific">Streptoalloteichus tenebrarius (strain ATCC 17920 / DSM 40477 / JCM 4838 / CBS 697.72 / NBRC 16177 / NCIMB 11028 / NRRL B-12390 / A12253. 1 / ISP 5477)</name>
    <name type="common">Streptomyces tenebrarius</name>
    <dbReference type="NCBI Taxonomy" id="1933"/>
    <lineage>
        <taxon>Bacteria</taxon>
        <taxon>Bacillati</taxon>
        <taxon>Actinomycetota</taxon>
        <taxon>Actinomycetes</taxon>
        <taxon>Pseudonocardiales</taxon>
        <taxon>Pseudonocardiaceae</taxon>
        <taxon>Streptoalloteichus</taxon>
    </lineage>
</organism>
<sequence>MSGGSYGRQYPKDGDRFLVVIAYPDLIASAPFTGTDIAKEQGLC</sequence>
<name>A0ABT1HP26_STRSD</name>
<protein>
    <submittedName>
        <fullName evidence="1">Uncharacterized protein</fullName>
    </submittedName>
</protein>
<evidence type="ECO:0000313" key="2">
    <source>
        <dbReference type="Proteomes" id="UP001205311"/>
    </source>
</evidence>
<accession>A0ABT1HP26</accession>
<reference evidence="1 2" key="1">
    <citation type="submission" date="2022-06" db="EMBL/GenBank/DDBJ databases">
        <title>Genomic Encyclopedia of Archaeal and Bacterial Type Strains, Phase II (KMG-II): from individual species to whole genera.</title>
        <authorList>
            <person name="Goeker M."/>
        </authorList>
    </citation>
    <scope>NUCLEOTIDE SEQUENCE [LARGE SCALE GENOMIC DNA]</scope>
    <source>
        <strain evidence="1 2">DSM 40477</strain>
    </source>
</reference>
<keyword evidence="2" id="KW-1185">Reference proteome</keyword>